<reference evidence="1 2" key="1">
    <citation type="journal article" date="2014" name="Science">
        <title>Plant genetics. Early allopolyploid evolution in the post-Neolithic Brassica napus oilseed genome.</title>
        <authorList>
            <person name="Chalhoub B."/>
            <person name="Denoeud F."/>
            <person name="Liu S."/>
            <person name="Parkin I.A."/>
            <person name="Tang H."/>
            <person name="Wang X."/>
            <person name="Chiquet J."/>
            <person name="Belcram H."/>
            <person name="Tong C."/>
            <person name="Samans B."/>
            <person name="Correa M."/>
            <person name="Da Silva C."/>
            <person name="Just J."/>
            <person name="Falentin C."/>
            <person name="Koh C.S."/>
            <person name="Le Clainche I."/>
            <person name="Bernard M."/>
            <person name="Bento P."/>
            <person name="Noel B."/>
            <person name="Labadie K."/>
            <person name="Alberti A."/>
            <person name="Charles M."/>
            <person name="Arnaud D."/>
            <person name="Guo H."/>
            <person name="Daviaud C."/>
            <person name="Alamery S."/>
            <person name="Jabbari K."/>
            <person name="Zhao M."/>
            <person name="Edger P.P."/>
            <person name="Chelaifa H."/>
            <person name="Tack D."/>
            <person name="Lassalle G."/>
            <person name="Mestiri I."/>
            <person name="Schnel N."/>
            <person name="Le Paslier M.C."/>
            <person name="Fan G."/>
            <person name="Renault V."/>
            <person name="Bayer P.E."/>
            <person name="Golicz A.A."/>
            <person name="Manoli S."/>
            <person name="Lee T.H."/>
            <person name="Thi V.H."/>
            <person name="Chalabi S."/>
            <person name="Hu Q."/>
            <person name="Fan C."/>
            <person name="Tollenaere R."/>
            <person name="Lu Y."/>
            <person name="Battail C."/>
            <person name="Shen J."/>
            <person name="Sidebottom C.H."/>
            <person name="Wang X."/>
            <person name="Canaguier A."/>
            <person name="Chauveau A."/>
            <person name="Berard A."/>
            <person name="Deniot G."/>
            <person name="Guan M."/>
            <person name="Liu Z."/>
            <person name="Sun F."/>
            <person name="Lim Y.P."/>
            <person name="Lyons E."/>
            <person name="Town C.D."/>
            <person name="Bancroft I."/>
            <person name="Wang X."/>
            <person name="Meng J."/>
            <person name="Ma J."/>
            <person name="Pires J.C."/>
            <person name="King G.J."/>
            <person name="Brunel D."/>
            <person name="Delourme R."/>
            <person name="Renard M."/>
            <person name="Aury J.M."/>
            <person name="Adams K.L."/>
            <person name="Batley J."/>
            <person name="Snowdon R.J."/>
            <person name="Tost J."/>
            <person name="Edwards D."/>
            <person name="Zhou Y."/>
            <person name="Hua W."/>
            <person name="Sharpe A.G."/>
            <person name="Paterson A.H."/>
            <person name="Guan C."/>
            <person name="Wincker P."/>
        </authorList>
    </citation>
    <scope>NUCLEOTIDE SEQUENCE [LARGE SCALE GENOMIC DNA]</scope>
    <source>
        <strain evidence="2">cv. Darmor-bzh</strain>
    </source>
</reference>
<accession>A0A078IUZ6</accession>
<dbReference type="Proteomes" id="UP000028999">
    <property type="component" value="Unassembled WGS sequence"/>
</dbReference>
<keyword evidence="2" id="KW-1185">Reference proteome</keyword>
<dbReference type="PaxDb" id="3708-A0A078IUZ6"/>
<dbReference type="Gramene" id="CDY53701">
    <property type="protein sequence ID" value="CDY53701"/>
    <property type="gene ID" value="GSBRNA2T00011258001"/>
</dbReference>
<sequence length="21" mass="2375">MGLLASLKLGGLDHARFYIWI</sequence>
<organism evidence="1 2">
    <name type="scientific">Brassica napus</name>
    <name type="common">Rape</name>
    <dbReference type="NCBI Taxonomy" id="3708"/>
    <lineage>
        <taxon>Eukaryota</taxon>
        <taxon>Viridiplantae</taxon>
        <taxon>Streptophyta</taxon>
        <taxon>Embryophyta</taxon>
        <taxon>Tracheophyta</taxon>
        <taxon>Spermatophyta</taxon>
        <taxon>Magnoliopsida</taxon>
        <taxon>eudicotyledons</taxon>
        <taxon>Gunneridae</taxon>
        <taxon>Pentapetalae</taxon>
        <taxon>rosids</taxon>
        <taxon>malvids</taxon>
        <taxon>Brassicales</taxon>
        <taxon>Brassicaceae</taxon>
        <taxon>Brassiceae</taxon>
        <taxon>Brassica</taxon>
    </lineage>
</organism>
<dbReference type="EMBL" id="LK033229">
    <property type="protein sequence ID" value="CDY53701.1"/>
    <property type="molecule type" value="Genomic_DNA"/>
</dbReference>
<protein>
    <submittedName>
        <fullName evidence="1">BnaC03g67180D protein</fullName>
    </submittedName>
</protein>
<dbReference type="AlphaFoldDB" id="A0A078IUZ6"/>
<evidence type="ECO:0000313" key="1">
    <source>
        <dbReference type="EMBL" id="CDY53701.1"/>
    </source>
</evidence>
<evidence type="ECO:0000313" key="2">
    <source>
        <dbReference type="Proteomes" id="UP000028999"/>
    </source>
</evidence>
<gene>
    <name evidence="1" type="primary">BnaC03g67180D</name>
    <name evidence="1" type="ORF">GSBRNA2T00011258001</name>
</gene>
<proteinExistence type="predicted"/>
<name>A0A078IUZ6_BRANA</name>